<dbReference type="EMBL" id="CM029039">
    <property type="protein sequence ID" value="KAG2647837.1"/>
    <property type="molecule type" value="Genomic_DNA"/>
</dbReference>
<accession>A0A8T0WNY6</accession>
<organism evidence="2 3">
    <name type="scientific">Panicum virgatum</name>
    <name type="common">Blackwell switchgrass</name>
    <dbReference type="NCBI Taxonomy" id="38727"/>
    <lineage>
        <taxon>Eukaryota</taxon>
        <taxon>Viridiplantae</taxon>
        <taxon>Streptophyta</taxon>
        <taxon>Embryophyta</taxon>
        <taxon>Tracheophyta</taxon>
        <taxon>Spermatophyta</taxon>
        <taxon>Magnoliopsida</taxon>
        <taxon>Liliopsida</taxon>
        <taxon>Poales</taxon>
        <taxon>Poaceae</taxon>
        <taxon>PACMAD clade</taxon>
        <taxon>Panicoideae</taxon>
        <taxon>Panicodae</taxon>
        <taxon>Paniceae</taxon>
        <taxon>Panicinae</taxon>
        <taxon>Panicum</taxon>
        <taxon>Panicum sect. Hiantes</taxon>
    </lineage>
</organism>
<gene>
    <name evidence="2" type="ORF">PVAP13_2KG108501</name>
</gene>
<feature type="compositionally biased region" description="Low complexity" evidence="1">
    <location>
        <begin position="68"/>
        <end position="80"/>
    </location>
</feature>
<evidence type="ECO:0000313" key="3">
    <source>
        <dbReference type="Proteomes" id="UP000823388"/>
    </source>
</evidence>
<evidence type="ECO:0000256" key="1">
    <source>
        <dbReference type="SAM" id="MobiDB-lite"/>
    </source>
</evidence>
<name>A0A8T0WNY6_PANVG</name>
<feature type="region of interest" description="Disordered" evidence="1">
    <location>
        <begin position="45"/>
        <end position="96"/>
    </location>
</feature>
<proteinExistence type="predicted"/>
<comment type="caution">
    <text evidence="2">The sequence shown here is derived from an EMBL/GenBank/DDBJ whole genome shotgun (WGS) entry which is preliminary data.</text>
</comment>
<keyword evidence="3" id="KW-1185">Reference proteome</keyword>
<reference evidence="2" key="1">
    <citation type="submission" date="2020-05" db="EMBL/GenBank/DDBJ databases">
        <title>WGS assembly of Panicum virgatum.</title>
        <authorList>
            <person name="Lovell J.T."/>
            <person name="Jenkins J."/>
            <person name="Shu S."/>
            <person name="Juenger T.E."/>
            <person name="Schmutz J."/>
        </authorList>
    </citation>
    <scope>NUCLEOTIDE SEQUENCE</scope>
    <source>
        <strain evidence="2">AP13</strain>
    </source>
</reference>
<protein>
    <submittedName>
        <fullName evidence="2">Uncharacterized protein</fullName>
    </submittedName>
</protein>
<dbReference type="Proteomes" id="UP000823388">
    <property type="component" value="Chromosome 2K"/>
</dbReference>
<sequence>MPLAASRNEFVGADFKNTGRENLALHQLLRSPRWSLAPLAAAAAAATPRPARRRWPKPADSRARNPLRRPQPARLAPPAAGSHARPAVARASRHRGRRARAALLVAVLEPHPAGHSRSRRATLPVASHGELFAASPAAYRIELLDWDAQATEAR</sequence>
<evidence type="ECO:0000313" key="2">
    <source>
        <dbReference type="EMBL" id="KAG2647837.1"/>
    </source>
</evidence>
<dbReference type="AlphaFoldDB" id="A0A8T0WNY6"/>